<dbReference type="OMA" id="TCIGTFQ"/>
<dbReference type="PANTHER" id="PTHR45756:SF1">
    <property type="entry name" value="PROTEIN KINASE DOMAIN CONTAINING PROTEIN"/>
    <property type="match status" value="1"/>
</dbReference>
<dbReference type="OrthoDB" id="300641at2759"/>
<evidence type="ECO:0000256" key="1">
    <source>
        <dbReference type="SAM" id="Phobius"/>
    </source>
</evidence>
<keyword evidence="1" id="KW-1133">Transmembrane helix</keyword>
<evidence type="ECO:0000259" key="2">
    <source>
        <dbReference type="PROSITE" id="PS50011"/>
    </source>
</evidence>
<dbReference type="Gene3D" id="1.10.510.10">
    <property type="entry name" value="Transferase(Phosphotransferase) domain 1"/>
    <property type="match status" value="1"/>
</dbReference>
<dbReference type="SMART" id="SM00261">
    <property type="entry name" value="FU"/>
    <property type="match status" value="18"/>
</dbReference>
<dbReference type="Gene3D" id="2.10.220.10">
    <property type="entry name" value="Hormone Receptor, Insulin-like Growth Factor Receptor 1, Chain A, domain 2"/>
    <property type="match status" value="12"/>
</dbReference>
<keyword evidence="1" id="KW-0812">Transmembrane</keyword>
<dbReference type="InterPro" id="IPR053215">
    <property type="entry name" value="TKL_Ser/Thr_kinase"/>
</dbReference>
<dbReference type="eggNOG" id="KOG3525">
    <property type="taxonomic scope" value="Eukaryota"/>
</dbReference>
<proteinExistence type="predicted"/>
<dbReference type="InterPro" id="IPR011009">
    <property type="entry name" value="Kinase-like_dom_sf"/>
</dbReference>
<dbReference type="CDD" id="cd00064">
    <property type="entry name" value="FU"/>
    <property type="match status" value="6"/>
</dbReference>
<dbReference type="RefSeq" id="XP_009495809.1">
    <property type="nucleotide sequence ID" value="XM_009497534.1"/>
</dbReference>
<dbReference type="PROSITE" id="PS00108">
    <property type="entry name" value="PROTEIN_KINASE_ST"/>
    <property type="match status" value="1"/>
</dbReference>
<name>A0A058Z8F4_FONAL</name>
<dbReference type="InterPro" id="IPR009030">
    <property type="entry name" value="Growth_fac_rcpt_cys_sf"/>
</dbReference>
<protein>
    <submittedName>
        <fullName evidence="3">TKL protein kinase</fullName>
    </submittedName>
</protein>
<keyword evidence="4" id="KW-1185">Reference proteome</keyword>
<feature type="domain" description="Protein kinase" evidence="2">
    <location>
        <begin position="1174"/>
        <end position="1462"/>
    </location>
</feature>
<organism evidence="3">
    <name type="scientific">Fonticula alba</name>
    <name type="common">Slime mold</name>
    <dbReference type="NCBI Taxonomy" id="691883"/>
    <lineage>
        <taxon>Eukaryota</taxon>
        <taxon>Rotosphaerida</taxon>
        <taxon>Fonticulaceae</taxon>
        <taxon>Fonticula</taxon>
    </lineage>
</organism>
<dbReference type="Pfam" id="PF00069">
    <property type="entry name" value="Pkinase"/>
    <property type="match status" value="1"/>
</dbReference>
<keyword evidence="3" id="KW-0418">Kinase</keyword>
<keyword evidence="3" id="KW-0808">Transferase</keyword>
<dbReference type="InterPro" id="IPR000719">
    <property type="entry name" value="Prot_kinase_dom"/>
</dbReference>
<evidence type="ECO:0000313" key="3">
    <source>
        <dbReference type="EMBL" id="KCV70203.1"/>
    </source>
</evidence>
<dbReference type="SUPFAM" id="SSF57184">
    <property type="entry name" value="Growth factor receptor domain"/>
    <property type="match status" value="8"/>
</dbReference>
<keyword evidence="1" id="KW-0472">Membrane</keyword>
<dbReference type="SMART" id="SM00220">
    <property type="entry name" value="S_TKc"/>
    <property type="match status" value="1"/>
</dbReference>
<gene>
    <name evidence="3" type="ORF">H696_03662</name>
</gene>
<dbReference type="InterPro" id="IPR006212">
    <property type="entry name" value="Furin_repeat"/>
</dbReference>
<dbReference type="GO" id="GO:0004672">
    <property type="term" value="F:protein kinase activity"/>
    <property type="evidence" value="ECO:0007669"/>
    <property type="project" value="InterPro"/>
</dbReference>
<dbReference type="InterPro" id="IPR008271">
    <property type="entry name" value="Ser/Thr_kinase_AS"/>
</dbReference>
<evidence type="ECO:0000313" key="4">
    <source>
        <dbReference type="Proteomes" id="UP000030693"/>
    </source>
</evidence>
<accession>A0A058Z8F4</accession>
<reference evidence="3" key="1">
    <citation type="submission" date="2013-04" db="EMBL/GenBank/DDBJ databases">
        <title>The Genome Sequence of Fonticula alba ATCC 38817.</title>
        <authorList>
            <consortium name="The Broad Institute Genomics Platform"/>
            <person name="Russ C."/>
            <person name="Cuomo C."/>
            <person name="Burger G."/>
            <person name="Gray M.W."/>
            <person name="Holland P.W.H."/>
            <person name="King N."/>
            <person name="Lang F.B.F."/>
            <person name="Roger A.J."/>
            <person name="Ruiz-Trillo I."/>
            <person name="Brown M."/>
            <person name="Walker B."/>
            <person name="Young S."/>
            <person name="Zeng Q."/>
            <person name="Gargeya S."/>
            <person name="Fitzgerald M."/>
            <person name="Haas B."/>
            <person name="Abouelleil A."/>
            <person name="Allen A.W."/>
            <person name="Alvarado L."/>
            <person name="Arachchi H.M."/>
            <person name="Berlin A.M."/>
            <person name="Chapman S.B."/>
            <person name="Gainer-Dewar J."/>
            <person name="Goldberg J."/>
            <person name="Griggs A."/>
            <person name="Gujja S."/>
            <person name="Hansen M."/>
            <person name="Howarth C."/>
            <person name="Imamovic A."/>
            <person name="Ireland A."/>
            <person name="Larimer J."/>
            <person name="McCowan C."/>
            <person name="Murphy C."/>
            <person name="Pearson M."/>
            <person name="Poon T.W."/>
            <person name="Priest M."/>
            <person name="Roberts A."/>
            <person name="Saif S."/>
            <person name="Shea T."/>
            <person name="Sisk P."/>
            <person name="Sykes S."/>
            <person name="Wortman J."/>
            <person name="Nusbaum C."/>
            <person name="Birren B."/>
        </authorList>
    </citation>
    <scope>NUCLEOTIDE SEQUENCE [LARGE SCALE GENOMIC DNA]</scope>
    <source>
        <strain evidence="3">ATCC 38817</strain>
    </source>
</reference>
<dbReference type="Proteomes" id="UP000030693">
    <property type="component" value="Unassembled WGS sequence"/>
</dbReference>
<dbReference type="eggNOG" id="KOG0193">
    <property type="taxonomic scope" value="Eukaryota"/>
</dbReference>
<dbReference type="SUPFAM" id="SSF56112">
    <property type="entry name" value="Protein kinase-like (PK-like)"/>
    <property type="match status" value="1"/>
</dbReference>
<dbReference type="PANTHER" id="PTHR45756">
    <property type="entry name" value="PALMITOYLTRANSFERASE"/>
    <property type="match status" value="1"/>
</dbReference>
<feature type="transmembrane region" description="Helical" evidence="1">
    <location>
        <begin position="1106"/>
        <end position="1131"/>
    </location>
</feature>
<dbReference type="PROSITE" id="PS50011">
    <property type="entry name" value="PROTEIN_KINASE_DOM"/>
    <property type="match status" value="1"/>
</dbReference>
<dbReference type="GeneID" id="20528387"/>
<dbReference type="EMBL" id="KB932205">
    <property type="protein sequence ID" value="KCV70203.1"/>
    <property type="molecule type" value="Genomic_DNA"/>
</dbReference>
<dbReference type="GO" id="GO:0005524">
    <property type="term" value="F:ATP binding"/>
    <property type="evidence" value="ECO:0007669"/>
    <property type="project" value="InterPro"/>
</dbReference>
<sequence>MLLHCPPRGLACRPGPRRVLAYPDPNMSTHYRALSVVQLPASEPASSNSRGLSVPQLPALEHPPAGPPLAASLLVVAPSSSTGAFLLQVSSDDCPLGTYGPECLPCSEDCLACSGPAPGECTAPRCAHYLPSDPLTCLAACPAGLHADANGACGCHADCAACLATPAGDEFLCTACPPGMALDTTGSSADRCGPCHASCQQCSAPNSPTACLACSNPMALWRPNGTCSTDSCPAGTWPNRPAGVCAPCSGNCAHCDDASRCGSCAEGFLLESTMGVCFECAENCAACARAPDRCTACPSGRLLLLDSEKCVTTCPPGTWVDLVRSACSNCHSSCAECEHSGEAGACTACRPGQVLHVTGHCVKECPKGFRLEAGACIACEPNCEECSAAGACDKCKSEHFQADDGSCFTCHSSCRTCAQADACATCRSGMVFLQSDPSVASLCGSTCAPGEYIGTDRCTPCAEACAMCAGPGAGACQVCATGYRWAEAAPANNKTGTCVECPPGCTSCNQDNECLECATGLFLDREGNCSAACQPGHYPTVESCQPCDVSCAECAGPSASDCTICAEGLDLVVSGNSIGTCSSGCPEGQYRDSTTASCRPCHEACVSCGGPSERDCWRCRDALLQGDQCLEACLPGHVALDDRCMACHASCSMCTGVRSTDCIGCPGGLLRFPAGESPSRCVSSCPIGHGIFDGGCTKCGDRCASCPGSSAECAQCERGALLFQAECRDSCPPGTLAVGGVCSECHHSCDSCFGTGDNHCLTCKESSPMQMDGVCHATCPEGTYPSANVCIPCHHTCASCSGPNPNMCTACHSDRLLGLDQTCIEACPSGQYVKDAPATGPSCQMCSGECRQCNGPQPDDCTACPEGYFLEGGRCVGTCSPRYFACTPENMCVACPADCTGCVHTFDSSAPCAVRCTSCEEGFLLSAATELCVAACPAGEFPDLQAAAPPTKCTSCDASCGTCHDRPAKCTSCANSSRWLRATTGECSTICPGLRFAESPVERVCLACPEHCLQCAAGPDTARCTLAADGQLNCPTVDSCTHCAPGYFLLDGQSCVSKCPVGFFDDWDSSPHVCGVCHASCPICTGPNKSDCFGPGSGGSSNNRRLALGLGIGLGLLFLLLLLALALFLLLRSRKTHSMKDPYSSSDEDCTVLNTIVELSLPGAIQVNLAADFVPINETLGTGAQATVFVARAVGAGISTRLGCPDTVAIKQLKAAKIKPRHMALFQNEIALMWLLRDHENIAQLYGYSEAPPAIVMERFDTDLGTLLHSEVGLSLHARLDLVQQWVLGLEAMHANGVAHCDLKPANVFVSQRPDGSWRAALGDLGTSRNLNGDRASALMAEAPELNAMSARYAGPEVLVAFSRRTSVEAPLYMPADMYAAAIMLWECLSRALPWEGCSFDQILESVTAGRRPEMSPASDPVARASPAFAQRLRDLLPQLWAHDAHTRPPASSLRQSVADLVAMLPNARS</sequence>
<dbReference type="InterPro" id="IPR000742">
    <property type="entry name" value="EGF"/>
</dbReference>
<dbReference type="SMART" id="SM00181">
    <property type="entry name" value="EGF"/>
    <property type="match status" value="13"/>
</dbReference>